<sequence>MSLNTQNKEFLFLQFASCISGLFITVFCFSLKSNPRINPVNHQAINKILALGIFLVATHLTKAYLSYYFLERNLETLSEFIKKFMVFWKNYYAVNFSFLCVSIISECRKYISNKTSKRILGIANINPIYCILLSLSITTPIFTIPVVYNFALGKYTMEMNYNKLLLVDFIVNDFWILLSSLFGLFVVVLILIDSNQNKSDISVSLKEKSEPVLLISKLELEINTTNCDSEFELNDSSPLCKTKSNLNKNNVLMIAVCWMMRYRKTMPKEQGKSVPNDHEKLEPMGFDYYPVDTRFKTSYSTIAKKNIKPNNNKKKLPTRKPVIHTDYY</sequence>
<reference evidence="3 4" key="1">
    <citation type="journal article" date="2018" name="MBio">
        <title>Comparative Genomics Reveals the Core Gene Toolbox for the Fungus-Insect Symbiosis.</title>
        <authorList>
            <person name="Wang Y."/>
            <person name="Stata M."/>
            <person name="Wang W."/>
            <person name="Stajich J.E."/>
            <person name="White M.M."/>
            <person name="Moncalvo J.M."/>
        </authorList>
    </citation>
    <scope>NUCLEOTIDE SEQUENCE [LARGE SCALE GENOMIC DNA]</scope>
    <source>
        <strain evidence="3 4">AUS-126-30</strain>
    </source>
</reference>
<name>A0A2U1J5L7_SMIAN</name>
<evidence type="ECO:0000313" key="3">
    <source>
        <dbReference type="EMBL" id="PWA00361.1"/>
    </source>
</evidence>
<keyword evidence="2" id="KW-0812">Transmembrane</keyword>
<feature type="compositionally biased region" description="Basic residues" evidence="1">
    <location>
        <begin position="308"/>
        <end position="322"/>
    </location>
</feature>
<feature type="transmembrane region" description="Helical" evidence="2">
    <location>
        <begin position="174"/>
        <end position="192"/>
    </location>
</feature>
<evidence type="ECO:0000256" key="1">
    <source>
        <dbReference type="SAM" id="MobiDB-lite"/>
    </source>
</evidence>
<evidence type="ECO:0000313" key="4">
    <source>
        <dbReference type="Proteomes" id="UP000245591"/>
    </source>
</evidence>
<evidence type="ECO:0000256" key="2">
    <source>
        <dbReference type="SAM" id="Phobius"/>
    </source>
</evidence>
<keyword evidence="2" id="KW-1133">Transmembrane helix</keyword>
<proteinExistence type="predicted"/>
<comment type="caution">
    <text evidence="3">The sequence shown here is derived from an EMBL/GenBank/DDBJ whole genome shotgun (WGS) entry which is preliminary data.</text>
</comment>
<organism evidence="3 4">
    <name type="scientific">Smittium angustum</name>
    <dbReference type="NCBI Taxonomy" id="133377"/>
    <lineage>
        <taxon>Eukaryota</taxon>
        <taxon>Fungi</taxon>
        <taxon>Fungi incertae sedis</taxon>
        <taxon>Zoopagomycota</taxon>
        <taxon>Kickxellomycotina</taxon>
        <taxon>Harpellomycetes</taxon>
        <taxon>Harpellales</taxon>
        <taxon>Legeriomycetaceae</taxon>
        <taxon>Smittium</taxon>
    </lineage>
</organism>
<feature type="region of interest" description="Disordered" evidence="1">
    <location>
        <begin position="308"/>
        <end position="328"/>
    </location>
</feature>
<feature type="transmembrane region" description="Helical" evidence="2">
    <location>
        <begin position="49"/>
        <end position="70"/>
    </location>
</feature>
<feature type="transmembrane region" description="Helical" evidence="2">
    <location>
        <begin position="12"/>
        <end position="29"/>
    </location>
</feature>
<dbReference type="AlphaFoldDB" id="A0A2U1J5L7"/>
<keyword evidence="2" id="KW-0472">Membrane</keyword>
<gene>
    <name evidence="3" type="ORF">BB558_003583</name>
</gene>
<feature type="transmembrane region" description="Helical" evidence="2">
    <location>
        <begin position="128"/>
        <end position="151"/>
    </location>
</feature>
<dbReference type="Proteomes" id="UP000245591">
    <property type="component" value="Unassembled WGS sequence"/>
</dbReference>
<accession>A0A2U1J5L7</accession>
<protein>
    <submittedName>
        <fullName evidence="3">Uncharacterized protein</fullName>
    </submittedName>
</protein>
<feature type="transmembrane region" description="Helical" evidence="2">
    <location>
        <begin position="90"/>
        <end position="107"/>
    </location>
</feature>
<keyword evidence="4" id="KW-1185">Reference proteome</keyword>
<dbReference type="EMBL" id="MBFU01000338">
    <property type="protein sequence ID" value="PWA00361.1"/>
    <property type="molecule type" value="Genomic_DNA"/>
</dbReference>